<dbReference type="AlphaFoldDB" id="A0A4Z0W8A4"/>
<dbReference type="Proteomes" id="UP000297475">
    <property type="component" value="Unassembled WGS sequence"/>
</dbReference>
<proteinExistence type="predicted"/>
<dbReference type="EMBL" id="SRMF01000009">
    <property type="protein sequence ID" value="TGG91278.1"/>
    <property type="molecule type" value="Genomic_DNA"/>
</dbReference>
<evidence type="ECO:0000313" key="1">
    <source>
        <dbReference type="EMBL" id="TGG91278.1"/>
    </source>
</evidence>
<accession>A0A4Z0W8A4</accession>
<gene>
    <name evidence="1" type="ORF">E4656_16280</name>
</gene>
<dbReference type="RefSeq" id="WP_135484371.1">
    <property type="nucleotide sequence ID" value="NZ_SRMF01000009.1"/>
</dbReference>
<comment type="caution">
    <text evidence="1">The sequence shown here is derived from an EMBL/GenBank/DDBJ whole genome shotgun (WGS) entry which is preliminary data.</text>
</comment>
<reference evidence="1 2" key="1">
    <citation type="submission" date="2019-04" db="EMBL/GenBank/DDBJ databases">
        <title>Natronospirillum operosus gen. nov., sp. nov., a haloalkaliphilic satellite isolated from decaying biomass of laboratory culture of cyanobacterium Geitlerinema sp. and proposal of Natronospirillaceae fam. nov. and Saccharospirillaceae fam. nov.</title>
        <authorList>
            <person name="Kevbrin V."/>
            <person name="Boltyanskaya Y."/>
            <person name="Koziaeva V."/>
            <person name="Grouzdev D.S."/>
            <person name="Park M."/>
            <person name="Cho J."/>
        </authorList>
    </citation>
    <scope>NUCLEOTIDE SEQUENCE [LARGE SCALE GENOMIC DNA]</scope>
    <source>
        <strain evidence="1 2">G-116</strain>
    </source>
</reference>
<keyword evidence="2" id="KW-1185">Reference proteome</keyword>
<organism evidence="1 2">
    <name type="scientific">Natronospirillum operosum</name>
    <dbReference type="NCBI Taxonomy" id="2759953"/>
    <lineage>
        <taxon>Bacteria</taxon>
        <taxon>Pseudomonadati</taxon>
        <taxon>Pseudomonadota</taxon>
        <taxon>Gammaproteobacteria</taxon>
        <taxon>Oceanospirillales</taxon>
        <taxon>Natronospirillaceae</taxon>
        <taxon>Natronospirillum</taxon>
    </lineage>
</organism>
<evidence type="ECO:0008006" key="3">
    <source>
        <dbReference type="Google" id="ProtNLM"/>
    </source>
</evidence>
<protein>
    <recommendedName>
        <fullName evidence="3">Response regulator</fullName>
    </recommendedName>
</protein>
<evidence type="ECO:0000313" key="2">
    <source>
        <dbReference type="Proteomes" id="UP000297475"/>
    </source>
</evidence>
<name>A0A4Z0W8A4_9GAMM</name>
<sequence length="137" mass="15176">MLSPNVLLHSELPVVRRQVEAALLSQSPHTTLFEATDWHAAEMLAEQHALDIIIVTHTRLDPVEVDTLIALRRLQPGVRMILLTLDPLPADFPALLERLDISPVSLRHLAGTLLRPPAFQNSGSPFRMVPDIRGFAG</sequence>